<protein>
    <submittedName>
        <fullName evidence="1">Uncharacterized protein</fullName>
    </submittedName>
</protein>
<sequence>MVTHTETVHVEQVFVALKAAVPQVQRAATHQRQRPSRVQTKPAITRSIRLDVADQQRGRTQHSVLQQKYAKLVPPSVRQLNLEGLHRVNLRDGNVAVLREGKCKHNDGGPHHRLAHTDQDAGRLHRHNTPNKLQRDTLTKCAPSERDIDGEMQRHTVEKERQRSTHAAERHTRVAVVRLPHVQREARQRLVHHAARVAVDGSLRYGRHNRVGHLEWKTRRAMPSVLAAARARAAVHRLRPGNVARSVIVACATPEHHHVLREHAVVRHLLIALQVAPNHKPRG</sequence>
<organism evidence="1 2">
    <name type="scientific">Trypanosoma cruzi</name>
    <dbReference type="NCBI Taxonomy" id="5693"/>
    <lineage>
        <taxon>Eukaryota</taxon>
        <taxon>Discoba</taxon>
        <taxon>Euglenozoa</taxon>
        <taxon>Kinetoplastea</taxon>
        <taxon>Metakinetoplastina</taxon>
        <taxon>Trypanosomatida</taxon>
        <taxon>Trypanosomatidae</taxon>
        <taxon>Trypanosoma</taxon>
        <taxon>Schizotrypanum</taxon>
    </lineage>
</organism>
<accession>A0A7J6XTX8</accession>
<comment type="caution">
    <text evidence="1">The sequence shown here is derived from an EMBL/GenBank/DDBJ whole genome shotgun (WGS) entry which is preliminary data.</text>
</comment>
<dbReference type="EMBL" id="JABDHM010000114">
    <property type="protein sequence ID" value="KAF5217929.1"/>
    <property type="molecule type" value="Genomic_DNA"/>
</dbReference>
<dbReference type="VEuPathDB" id="TriTrypDB:ECC02_009170"/>
<evidence type="ECO:0000313" key="2">
    <source>
        <dbReference type="Proteomes" id="UP000583944"/>
    </source>
</evidence>
<reference evidence="1 2" key="1">
    <citation type="journal article" date="2019" name="Genome Biol. Evol.">
        <title>Nanopore Sequencing Significantly Improves Genome Assembly of the Protozoan Parasite Trypanosoma cruzi.</title>
        <authorList>
            <person name="Diaz-Viraque F."/>
            <person name="Pita S."/>
            <person name="Greif G."/>
            <person name="de Souza R.C.M."/>
            <person name="Iraola G."/>
            <person name="Robello C."/>
        </authorList>
    </citation>
    <scope>NUCLEOTIDE SEQUENCE [LARGE SCALE GENOMIC DNA]</scope>
    <source>
        <strain evidence="1 2">Berenice</strain>
    </source>
</reference>
<proteinExistence type="predicted"/>
<dbReference type="AlphaFoldDB" id="A0A7J6XTX8"/>
<evidence type="ECO:0000313" key="1">
    <source>
        <dbReference type="EMBL" id="KAF5217929.1"/>
    </source>
</evidence>
<name>A0A7J6XTX8_TRYCR</name>
<gene>
    <name evidence="1" type="ORF">ECC02_009170</name>
</gene>
<dbReference type="Proteomes" id="UP000583944">
    <property type="component" value="Unassembled WGS sequence"/>
</dbReference>